<gene>
    <name evidence="1" type="ORF">EIKCOROL_02115</name>
</gene>
<dbReference type="AlphaFoldDB" id="C0DXK4"/>
<proteinExistence type="predicted"/>
<name>C0DXK4_EIKCO</name>
<reference evidence="1 2" key="1">
    <citation type="submission" date="2009-01" db="EMBL/GenBank/DDBJ databases">
        <authorList>
            <person name="Fulton L."/>
            <person name="Clifton S."/>
            <person name="Chinwalla A.T."/>
            <person name="Mitreva M."/>
            <person name="Sodergren E."/>
            <person name="Weinstock G."/>
            <person name="Clifton S."/>
            <person name="Dooling D.J."/>
            <person name="Fulton B."/>
            <person name="Minx P."/>
            <person name="Pepin K.H."/>
            <person name="Johnson M."/>
            <person name="Bhonagiri V."/>
            <person name="Nash W.E."/>
            <person name="Mardis E.R."/>
            <person name="Wilson R.K."/>
        </authorList>
    </citation>
    <scope>NUCLEOTIDE SEQUENCE [LARGE SCALE GENOMIC DNA]</scope>
    <source>
        <strain evidence="1 2">ATCC 23834</strain>
    </source>
</reference>
<sequence>MFSGSLFYASLLQAFNQTLIGQYCRLVSPSYVSGSLSRYRLPEML</sequence>
<dbReference type="EMBL" id="ACEA01000045">
    <property type="protein sequence ID" value="EEG23185.1"/>
    <property type="molecule type" value="Genomic_DNA"/>
</dbReference>
<dbReference type="Proteomes" id="UP000005837">
    <property type="component" value="Unassembled WGS sequence"/>
</dbReference>
<dbReference type="HOGENOM" id="CLU_3199238_0_0_4"/>
<accession>C0DXK4</accession>
<organism evidence="1 2">
    <name type="scientific">Eikenella corrodens ATCC 23834</name>
    <dbReference type="NCBI Taxonomy" id="546274"/>
    <lineage>
        <taxon>Bacteria</taxon>
        <taxon>Pseudomonadati</taxon>
        <taxon>Pseudomonadota</taxon>
        <taxon>Betaproteobacteria</taxon>
        <taxon>Neisseriales</taxon>
        <taxon>Neisseriaceae</taxon>
        <taxon>Eikenella</taxon>
    </lineage>
</organism>
<comment type="caution">
    <text evidence="1">The sequence shown here is derived from an EMBL/GenBank/DDBJ whole genome shotgun (WGS) entry which is preliminary data.</text>
</comment>
<protein>
    <submittedName>
        <fullName evidence="1">Uncharacterized protein</fullName>
    </submittedName>
</protein>
<evidence type="ECO:0000313" key="2">
    <source>
        <dbReference type="Proteomes" id="UP000005837"/>
    </source>
</evidence>
<evidence type="ECO:0000313" key="1">
    <source>
        <dbReference type="EMBL" id="EEG23185.1"/>
    </source>
</evidence>